<dbReference type="KEGG" id="vcn:VOLCADRAFT_97489"/>
<reference evidence="3 4" key="1">
    <citation type="journal article" date="2010" name="Science">
        <title>Genomic analysis of organismal complexity in the multicellular green alga Volvox carteri.</title>
        <authorList>
            <person name="Prochnik S.E."/>
            <person name="Umen J."/>
            <person name="Nedelcu A.M."/>
            <person name="Hallmann A."/>
            <person name="Miller S.M."/>
            <person name="Nishii I."/>
            <person name="Ferris P."/>
            <person name="Kuo A."/>
            <person name="Mitros T."/>
            <person name="Fritz-Laylin L.K."/>
            <person name="Hellsten U."/>
            <person name="Chapman J."/>
            <person name="Simakov O."/>
            <person name="Rensing S.A."/>
            <person name="Terry A."/>
            <person name="Pangilinan J."/>
            <person name="Kapitonov V."/>
            <person name="Jurka J."/>
            <person name="Salamov A."/>
            <person name="Shapiro H."/>
            <person name="Schmutz J."/>
            <person name="Grimwood J."/>
            <person name="Lindquist E."/>
            <person name="Lucas S."/>
            <person name="Grigoriev I.V."/>
            <person name="Schmitt R."/>
            <person name="Kirk D."/>
            <person name="Rokhsar D.S."/>
        </authorList>
    </citation>
    <scope>NUCLEOTIDE SEQUENCE [LARGE SCALE GENOMIC DNA]</scope>
    <source>
        <strain evidence="4">f. Nagariensis / Eve</strain>
    </source>
</reference>
<gene>
    <name evidence="3" type="ORF">VOLCADRAFT_97489</name>
</gene>
<evidence type="ECO:0000313" key="4">
    <source>
        <dbReference type="Proteomes" id="UP000001058"/>
    </source>
</evidence>
<dbReference type="RefSeq" id="XP_002956520.1">
    <property type="nucleotide sequence ID" value="XM_002956474.1"/>
</dbReference>
<dbReference type="STRING" id="3068.D8UCV8"/>
<name>D8UCV8_VOLCA</name>
<dbReference type="EMBL" id="GL378382">
    <property type="protein sequence ID" value="EFJ42457.1"/>
    <property type="molecule type" value="Genomic_DNA"/>
</dbReference>
<protein>
    <recommendedName>
        <fullName evidence="2">Pherophorin domain-containing protein</fullName>
    </recommendedName>
</protein>
<dbReference type="GeneID" id="9619576"/>
<dbReference type="InterPro" id="IPR024616">
    <property type="entry name" value="Pherophorin"/>
</dbReference>
<evidence type="ECO:0000256" key="1">
    <source>
        <dbReference type="SAM" id="MobiDB-lite"/>
    </source>
</evidence>
<keyword evidence="4" id="KW-1185">Reference proteome</keyword>
<dbReference type="Proteomes" id="UP000001058">
    <property type="component" value="Unassembled WGS sequence"/>
</dbReference>
<proteinExistence type="predicted"/>
<evidence type="ECO:0000313" key="3">
    <source>
        <dbReference type="EMBL" id="EFJ42457.1"/>
    </source>
</evidence>
<dbReference type="AlphaFoldDB" id="D8UCV8"/>
<evidence type="ECO:0000259" key="2">
    <source>
        <dbReference type="Pfam" id="PF12499"/>
    </source>
</evidence>
<organism evidence="4">
    <name type="scientific">Volvox carteri f. nagariensis</name>
    <dbReference type="NCBI Taxonomy" id="3068"/>
    <lineage>
        <taxon>Eukaryota</taxon>
        <taxon>Viridiplantae</taxon>
        <taxon>Chlorophyta</taxon>
        <taxon>core chlorophytes</taxon>
        <taxon>Chlorophyceae</taxon>
        <taxon>CS clade</taxon>
        <taxon>Chlamydomonadales</taxon>
        <taxon>Volvocaceae</taxon>
        <taxon>Volvox</taxon>
    </lineage>
</organism>
<feature type="domain" description="Pherophorin" evidence="2">
    <location>
        <begin position="5"/>
        <end position="94"/>
    </location>
</feature>
<accession>D8UCV8</accession>
<dbReference type="OrthoDB" id="548816at2759"/>
<sequence length="292" mass="29140">MGRDSACADAVSGATLNGISLAKYISVVNTSTSSSSPSSSSRLRIGGLQLDYWSALNSRLCITLRPPCNSLAKLCGSKSAAGTSYCLVSYENKAGDAARAVTMGRVAVVVVAAVAEAVGGEVEVAGVEVGEEAVEGRVEVAAEAVGEVAEAVDSCWRRHGGFGGETRGSVVRRRRAPPGASTAALPAAIVAAAVFGLAAAAPANRTSLEDGTTVAAPAVVMKVVAAAARRYVATHCVTGWMETGSGGGEAADGGADGNGGSGPGMTIVRGARGGEDRVELTEKQTLICLVIG</sequence>
<feature type="compositionally biased region" description="Gly residues" evidence="1">
    <location>
        <begin position="244"/>
        <end position="263"/>
    </location>
</feature>
<dbReference type="Pfam" id="PF12499">
    <property type="entry name" value="DUF3707"/>
    <property type="match status" value="1"/>
</dbReference>
<feature type="region of interest" description="Disordered" evidence="1">
    <location>
        <begin position="244"/>
        <end position="273"/>
    </location>
</feature>
<dbReference type="InParanoid" id="D8UCV8"/>